<dbReference type="Proteomes" id="UP000005496">
    <property type="component" value="Unassembled WGS sequence"/>
</dbReference>
<evidence type="ECO:0000256" key="1">
    <source>
        <dbReference type="ARBA" id="ARBA00022723"/>
    </source>
</evidence>
<dbReference type="Gene3D" id="3.30.1330.130">
    <property type="match status" value="1"/>
</dbReference>
<reference evidence="6" key="1">
    <citation type="submission" date="2010-05" db="EMBL/GenBank/DDBJ databases">
        <title>The draft genome of Desulfonatronospira thiodismutans ASO3-1.</title>
        <authorList>
            <consortium name="US DOE Joint Genome Institute (JGI-PGF)"/>
            <person name="Lucas S."/>
            <person name="Copeland A."/>
            <person name="Lapidus A."/>
            <person name="Cheng J.-F."/>
            <person name="Bruce D."/>
            <person name="Goodwin L."/>
            <person name="Pitluck S."/>
            <person name="Chertkov O."/>
            <person name="Brettin T."/>
            <person name="Detter J.C."/>
            <person name="Han C."/>
            <person name="Land M.L."/>
            <person name="Hauser L."/>
            <person name="Kyrpides N."/>
            <person name="Mikhailova N."/>
            <person name="Muyzer G."/>
            <person name="Woyke T."/>
        </authorList>
    </citation>
    <scope>NUCLEOTIDE SEQUENCE [LARGE SCALE GENOMIC DNA]</scope>
    <source>
        <strain evidence="6">ASO3-1</strain>
    </source>
</reference>
<dbReference type="InterPro" id="IPR053194">
    <property type="entry name" value="tRNA_methyltr_O"/>
</dbReference>
<dbReference type="AlphaFoldDB" id="D6SNK8"/>
<evidence type="ECO:0000313" key="6">
    <source>
        <dbReference type="EMBL" id="EFI34334.1"/>
    </source>
</evidence>
<dbReference type="InterPro" id="IPR000962">
    <property type="entry name" value="Znf_DskA_TraR"/>
</dbReference>
<dbReference type="SUPFAM" id="SSF143555">
    <property type="entry name" value="FwdE-like"/>
    <property type="match status" value="1"/>
</dbReference>
<feature type="domain" description="Zinc finger DksA/TraR C4-type" evidence="4">
    <location>
        <begin position="170"/>
        <end position="200"/>
    </location>
</feature>
<evidence type="ECO:0000259" key="5">
    <source>
        <dbReference type="Pfam" id="PF02663"/>
    </source>
</evidence>
<organism evidence="6 7">
    <name type="scientific">Desulfonatronospira thiodismutans ASO3-1</name>
    <dbReference type="NCBI Taxonomy" id="555779"/>
    <lineage>
        <taxon>Bacteria</taxon>
        <taxon>Pseudomonadati</taxon>
        <taxon>Thermodesulfobacteriota</taxon>
        <taxon>Desulfovibrionia</taxon>
        <taxon>Desulfovibrionales</taxon>
        <taxon>Desulfonatronovibrionaceae</taxon>
        <taxon>Desulfonatronospira</taxon>
    </lineage>
</organism>
<dbReference type="EMBL" id="ACJN02000002">
    <property type="protein sequence ID" value="EFI34334.1"/>
    <property type="molecule type" value="Genomic_DNA"/>
</dbReference>
<protein>
    <submittedName>
        <fullName evidence="6">Formylmethanofuran dehydrogenase subunit E region</fullName>
    </submittedName>
</protein>
<evidence type="ECO:0000313" key="7">
    <source>
        <dbReference type="Proteomes" id="UP000005496"/>
    </source>
</evidence>
<dbReference type="GO" id="GO:0008270">
    <property type="term" value="F:zinc ion binding"/>
    <property type="evidence" value="ECO:0007669"/>
    <property type="project" value="UniProtKB-KW"/>
</dbReference>
<evidence type="ECO:0000256" key="3">
    <source>
        <dbReference type="ARBA" id="ARBA00022833"/>
    </source>
</evidence>
<gene>
    <name evidence="6" type="ORF">Dthio_PD1685</name>
</gene>
<dbReference type="PIRSF" id="PIRSF006578">
    <property type="entry name" value="FwdE"/>
    <property type="match status" value="1"/>
</dbReference>
<dbReference type="InterPro" id="IPR003814">
    <property type="entry name" value="FmdEsu_dom"/>
</dbReference>
<feature type="domain" description="Formylmethanofuran dehydrogenase subunit E" evidence="5">
    <location>
        <begin position="16"/>
        <end position="151"/>
    </location>
</feature>
<keyword evidence="1" id="KW-0479">Metal-binding</keyword>
<comment type="caution">
    <text evidence="6">The sequence shown here is derived from an EMBL/GenBank/DDBJ whole genome shotgun (WGS) entry which is preliminary data.</text>
</comment>
<dbReference type="PANTHER" id="PTHR39418">
    <property type="entry name" value="DEHYDROGENASE-RELATED"/>
    <property type="match status" value="1"/>
</dbReference>
<proteinExistence type="predicted"/>
<evidence type="ECO:0000256" key="2">
    <source>
        <dbReference type="ARBA" id="ARBA00022771"/>
    </source>
</evidence>
<dbReference type="PANTHER" id="PTHR39418:SF1">
    <property type="entry name" value="DEHYDROGENASE"/>
    <property type="match status" value="1"/>
</dbReference>
<accession>D6SNK8</accession>
<name>D6SNK8_9BACT</name>
<dbReference type="eggNOG" id="COG2191">
    <property type="taxonomic scope" value="Bacteria"/>
</dbReference>
<dbReference type="RefSeq" id="WP_008869662.1">
    <property type="nucleotide sequence ID" value="NZ_ACJN02000002.1"/>
</dbReference>
<keyword evidence="7" id="KW-1185">Reference proteome</keyword>
<keyword evidence="2" id="KW-0863">Zinc-finger</keyword>
<evidence type="ECO:0000259" key="4">
    <source>
        <dbReference type="Pfam" id="PF01258"/>
    </source>
</evidence>
<keyword evidence="3" id="KW-0862">Zinc</keyword>
<sequence>MSCSLSSQQIEGVTSFHGHWCPGLAIGIRAGEWALQEMGRSGDEEIVAVVETDMCGVDAIQYLTGCTFGKGNLIYRDLGKNAFSFYRRSDGRAARLVTRPEVYGDIRRTLSRLHAKMQEHGLTPEEEKELGEARSMLSRRIMESPLEEVFEIKTPEHKAPRKARILNSQTCETCGEQVMETRTRRLQERTLCIPCFERLENPAD</sequence>
<dbReference type="InterPro" id="IPR026328">
    <property type="entry name" value="FmdE"/>
</dbReference>
<dbReference type="Pfam" id="PF01258">
    <property type="entry name" value="zf-dskA_traR"/>
    <property type="match status" value="1"/>
</dbReference>
<dbReference type="OrthoDB" id="9804309at2"/>
<dbReference type="Pfam" id="PF02663">
    <property type="entry name" value="FmdE"/>
    <property type="match status" value="1"/>
</dbReference>